<dbReference type="Pfam" id="PF06602">
    <property type="entry name" value="Myotub-related"/>
    <property type="match status" value="1"/>
</dbReference>
<feature type="active site" description="Phosphocysteine intermediate" evidence="5">
    <location>
        <position position="939"/>
    </location>
</feature>
<dbReference type="GO" id="GO:0012505">
    <property type="term" value="C:endomembrane system"/>
    <property type="evidence" value="ECO:0007669"/>
    <property type="project" value="UniProtKB-SubCell"/>
</dbReference>
<dbReference type="Pfam" id="PF00780">
    <property type="entry name" value="CNH"/>
    <property type="match status" value="1"/>
</dbReference>
<dbReference type="InterPro" id="IPR000387">
    <property type="entry name" value="Tyr_Pase_dom"/>
</dbReference>
<name>A0A498MC59_LABRO</name>
<gene>
    <name evidence="12" type="ORF">ROHU_007657</name>
</gene>
<dbReference type="EMBL" id="QBIY01012705">
    <property type="protein sequence ID" value="RXN18679.1"/>
    <property type="molecule type" value="Genomic_DNA"/>
</dbReference>
<dbReference type="GO" id="GO:0052629">
    <property type="term" value="F:phosphatidylinositol-3,5-bisphosphate 3-phosphatase activity"/>
    <property type="evidence" value="ECO:0007669"/>
    <property type="project" value="TreeGrafter"/>
</dbReference>
<dbReference type="PROSITE" id="PS51339">
    <property type="entry name" value="PPASE_MYOTUBULARIN"/>
    <property type="match status" value="2"/>
</dbReference>
<evidence type="ECO:0000259" key="10">
    <source>
        <dbReference type="PROSITE" id="PS50056"/>
    </source>
</evidence>
<evidence type="ECO:0000256" key="4">
    <source>
        <dbReference type="ARBA" id="ARBA00022490"/>
    </source>
</evidence>
<dbReference type="InterPro" id="IPR010569">
    <property type="entry name" value="Myotubularin-like_Pase_dom"/>
</dbReference>
<feature type="region of interest" description="Disordered" evidence="8">
    <location>
        <begin position="1103"/>
        <end position="1123"/>
    </location>
</feature>
<organism evidence="12 13">
    <name type="scientific">Labeo rohita</name>
    <name type="common">Indian major carp</name>
    <name type="synonym">Cyprinus rohita</name>
    <dbReference type="NCBI Taxonomy" id="84645"/>
    <lineage>
        <taxon>Eukaryota</taxon>
        <taxon>Metazoa</taxon>
        <taxon>Chordata</taxon>
        <taxon>Craniata</taxon>
        <taxon>Vertebrata</taxon>
        <taxon>Euteleostomi</taxon>
        <taxon>Actinopterygii</taxon>
        <taxon>Neopterygii</taxon>
        <taxon>Teleostei</taxon>
        <taxon>Ostariophysi</taxon>
        <taxon>Cypriniformes</taxon>
        <taxon>Cyprinidae</taxon>
        <taxon>Labeoninae</taxon>
        <taxon>Labeonini</taxon>
        <taxon>Labeo</taxon>
    </lineage>
</organism>
<dbReference type="AlphaFoldDB" id="A0A498MC59"/>
<feature type="binding site" evidence="6">
    <location>
        <begin position="852"/>
        <end position="855"/>
    </location>
    <ligand>
        <name>substrate</name>
    </ligand>
</feature>
<dbReference type="PANTHER" id="PTHR10807:SF40">
    <property type="entry name" value="MYOTUBULARIN-RELATED PROTEIN 1"/>
    <property type="match status" value="1"/>
</dbReference>
<evidence type="ECO:0000256" key="7">
    <source>
        <dbReference type="PROSITE-ProRule" id="PRU10141"/>
    </source>
</evidence>
<dbReference type="SUPFAM" id="SSF52799">
    <property type="entry name" value="(Phosphotyrosine protein) phosphatases II"/>
    <property type="match status" value="1"/>
</dbReference>
<evidence type="ECO:0000256" key="2">
    <source>
        <dbReference type="ARBA" id="ARBA00004496"/>
    </source>
</evidence>
<dbReference type="SUPFAM" id="SSF50729">
    <property type="entry name" value="PH domain-like"/>
    <property type="match status" value="1"/>
</dbReference>
<keyword evidence="7" id="KW-0067">ATP-binding</keyword>
<feature type="region of interest" description="Disordered" evidence="8">
    <location>
        <begin position="340"/>
        <end position="374"/>
    </location>
</feature>
<dbReference type="GO" id="GO:0004672">
    <property type="term" value="F:protein kinase activity"/>
    <property type="evidence" value="ECO:0007669"/>
    <property type="project" value="InterPro"/>
</dbReference>
<dbReference type="SMART" id="SM00036">
    <property type="entry name" value="CNH"/>
    <property type="match status" value="1"/>
</dbReference>
<dbReference type="GO" id="GO:0005737">
    <property type="term" value="C:cytoplasm"/>
    <property type="evidence" value="ECO:0007669"/>
    <property type="project" value="UniProtKB-SubCell"/>
</dbReference>
<dbReference type="InterPro" id="IPR029021">
    <property type="entry name" value="Prot-tyrosine_phosphatase-like"/>
</dbReference>
<evidence type="ECO:0000259" key="11">
    <source>
        <dbReference type="PROSITE" id="PS51339"/>
    </source>
</evidence>
<feature type="region of interest" description="Disordered" evidence="8">
    <location>
        <begin position="182"/>
        <end position="286"/>
    </location>
</feature>
<feature type="domain" description="Myotubularin phosphatase" evidence="11">
    <location>
        <begin position="1016"/>
        <end position="1064"/>
    </location>
</feature>
<comment type="caution">
    <text evidence="12">The sequence shown here is derived from an EMBL/GenBank/DDBJ whole genome shotgun (WGS) entry which is preliminary data.</text>
</comment>
<keyword evidence="7" id="KW-0547">Nucleotide-binding</keyword>
<sequence length="1123" mass="126699">MDAIGVSHTDPLDDYELIHRIGSGTYGDVFKARSIKSSVIAAIKVVKLDPGDDISSIQHEITMMKDCTHKNIVAYFGSYLRNNKLWICMEFCGGGSLQDIYHVTGPLKERQIAYMSRETLQHPFVTQLLTRNLAIELLDMVNNPDLQQTLTMDESDLETCSVLPDKIHSLAKLPIHRTRSEEQFDHVKFGPPMRKETDPSPDLGAYDDWSAISADKDSPSLTIKRGASAEHSPDEEEDKYGTVKRVVSTPQSKAVTNQERKAPTPCPLSSPLIGSTPLKGPAPDTNSTLHGESALLIGSTLSDLSLLTNSSLFTDSSFLSHSTSLGSLCSTPTEGMIAESSVASDPGGTRSNFPPHDPPLSPEWSTLRRKPDDSKVVHGLPPTPQVHMGACFSKVFNGCPLKTHCAVTWVLPKTRDQYLILGAEEGIYTLNLNELHEDTMEKLLPQRCSWLYVMNNVLMSVSGMKYAMSVKIPDTKGCRRCSVVRNPYTDSVFLCAAVPTGLILLMWYEPLQKFMQLKHIALILPESLPIFELLVKETEELPQICMGDSVLAFWKHGLKGRSLQTNEVTQEITDKSRVFQVLGTTSPTGAHVEWCKQLIAATMSSQISGPISSEMISREYKALREGNKQAQMEEAPRVPGETIKAIVKDVMYICPFSGVVRGTLTITDYKLFFKSLTRDLRNPRFAYKKDGQSNLEVFGILSKYAFPLSHNMPLFAFKYRETFPEDGWKIYDPVAEYKRQGLPNESWIISKVNSSYQLCETYPALLVLPSNVTEDELKRVAAFRAKRRFPVLSWIHPESQATIVRCGQPQVGPSDRRCREDERYLQTILDANAQSHKLCIFDARQSTVADTNKAKDGGYENESFYINVELNFLEIPNIHVMRESLRKLKEVVYPAIDQQRWFSSVDSTHWLEYIRLLLAGAVRIADRIESGKTSVVVHCSDGWDRTAQLTSLAMLMLDAHYRSLRGFQVLLEKEWLSFGHRFASRVGHGDGNHANSERSPLFVQFIDCVWQMTRQEVYSKTVSLWSYVNSQLEEFTNPLYVNYEHHVLYPVASLRHLELWVSYYVRWNPRMRPQVPVHQSLKELLVLKSELQKRVDELKRAAASSHSLSSSSEHEGMHMQTTV</sequence>
<dbReference type="InterPro" id="IPR011009">
    <property type="entry name" value="Kinase-like_dom_sf"/>
</dbReference>
<dbReference type="PROSITE" id="PS00107">
    <property type="entry name" value="PROTEIN_KINASE_ATP"/>
    <property type="match status" value="1"/>
</dbReference>
<evidence type="ECO:0000256" key="5">
    <source>
        <dbReference type="PIRSR" id="PIRSR630564-1"/>
    </source>
</evidence>
<dbReference type="PROSITE" id="PS50056">
    <property type="entry name" value="TYR_PHOSPHATASE_2"/>
    <property type="match status" value="1"/>
</dbReference>
<keyword evidence="13" id="KW-1185">Reference proteome</keyword>
<dbReference type="InterPro" id="IPR017441">
    <property type="entry name" value="Protein_kinase_ATP_BS"/>
</dbReference>
<dbReference type="Proteomes" id="UP000290572">
    <property type="component" value="Unassembled WGS sequence"/>
</dbReference>
<dbReference type="GO" id="GO:0005524">
    <property type="term" value="F:ATP binding"/>
    <property type="evidence" value="ECO:0007669"/>
    <property type="project" value="UniProtKB-UniRule"/>
</dbReference>
<dbReference type="Gene3D" id="2.30.29.30">
    <property type="entry name" value="Pleckstrin-homology domain (PH domain)/Phosphotyrosine-binding domain (PTB)"/>
    <property type="match status" value="1"/>
</dbReference>
<feature type="binding site" evidence="6">
    <location>
        <begin position="877"/>
        <end position="878"/>
    </location>
    <ligand>
        <name>substrate</name>
    </ligand>
</feature>
<comment type="subcellular location">
    <subcellularLocation>
        <location evidence="2">Cytoplasm</location>
    </subcellularLocation>
    <subcellularLocation>
        <location evidence="1">Endomembrane system</location>
        <topology evidence="1">Peripheral membrane protein</topology>
    </subcellularLocation>
</comment>
<dbReference type="PANTHER" id="PTHR10807">
    <property type="entry name" value="MYOTUBULARIN-RELATED"/>
    <property type="match status" value="1"/>
</dbReference>
<feature type="compositionally biased region" description="Polar residues" evidence="8">
    <location>
        <begin position="248"/>
        <end position="257"/>
    </location>
</feature>
<dbReference type="InterPro" id="IPR030564">
    <property type="entry name" value="Myotubularin"/>
</dbReference>
<dbReference type="GO" id="GO:0046856">
    <property type="term" value="P:phosphatidylinositol dephosphorylation"/>
    <property type="evidence" value="ECO:0007669"/>
    <property type="project" value="TreeGrafter"/>
</dbReference>
<protein>
    <submittedName>
        <fullName evidence="12">Myotubularin-related 1-like isoform X2</fullName>
    </submittedName>
</protein>
<dbReference type="Gene3D" id="1.10.510.10">
    <property type="entry name" value="Transferase(Phosphotransferase) domain 1"/>
    <property type="match status" value="1"/>
</dbReference>
<feature type="compositionally biased region" description="Basic and acidic residues" evidence="8">
    <location>
        <begin position="182"/>
        <end position="198"/>
    </location>
</feature>
<dbReference type="PROSITE" id="PS50011">
    <property type="entry name" value="PROTEIN_KINASE_DOM"/>
    <property type="match status" value="1"/>
</dbReference>
<dbReference type="InterPro" id="IPR001180">
    <property type="entry name" value="CNH_dom"/>
</dbReference>
<dbReference type="InterPro" id="IPR016130">
    <property type="entry name" value="Tyr_Pase_AS"/>
</dbReference>
<evidence type="ECO:0000259" key="9">
    <source>
        <dbReference type="PROSITE" id="PS50011"/>
    </source>
</evidence>
<dbReference type="STRING" id="84645.A0A498MC59"/>
<evidence type="ECO:0000256" key="1">
    <source>
        <dbReference type="ARBA" id="ARBA00004184"/>
    </source>
</evidence>
<evidence type="ECO:0000256" key="3">
    <source>
        <dbReference type="ARBA" id="ARBA00007471"/>
    </source>
</evidence>
<feature type="binding site" evidence="7">
    <location>
        <position position="44"/>
    </location>
    <ligand>
        <name>ATP</name>
        <dbReference type="ChEBI" id="CHEBI:30616"/>
    </ligand>
</feature>
<evidence type="ECO:0000256" key="8">
    <source>
        <dbReference type="SAM" id="MobiDB-lite"/>
    </source>
</evidence>
<accession>A0A498MC59</accession>
<feature type="domain" description="Tyrosine specific protein phosphatases" evidence="10">
    <location>
        <begin position="908"/>
        <end position="955"/>
    </location>
</feature>
<feature type="domain" description="Protein kinase" evidence="9">
    <location>
        <begin position="15"/>
        <end position="459"/>
    </location>
</feature>
<dbReference type="PROSITE" id="PS00383">
    <property type="entry name" value="TYR_PHOSPHATASE_1"/>
    <property type="match status" value="1"/>
</dbReference>
<keyword evidence="4" id="KW-0963">Cytoplasm</keyword>
<proteinExistence type="inferred from homology"/>
<dbReference type="GO" id="GO:0016020">
    <property type="term" value="C:membrane"/>
    <property type="evidence" value="ECO:0007669"/>
    <property type="project" value="TreeGrafter"/>
</dbReference>
<dbReference type="InterPro" id="IPR011993">
    <property type="entry name" value="PH-like_dom_sf"/>
</dbReference>
<dbReference type="SUPFAM" id="SSF56112">
    <property type="entry name" value="Protein kinase-like (PK-like)"/>
    <property type="match status" value="1"/>
</dbReference>
<evidence type="ECO:0000256" key="6">
    <source>
        <dbReference type="PIRSR" id="PIRSR630564-2"/>
    </source>
</evidence>
<dbReference type="GO" id="GO:0004438">
    <property type="term" value="F:phosphatidylinositol-3-phosphate phosphatase activity"/>
    <property type="evidence" value="ECO:0007669"/>
    <property type="project" value="TreeGrafter"/>
</dbReference>
<dbReference type="Pfam" id="PF00069">
    <property type="entry name" value="Pkinase"/>
    <property type="match status" value="1"/>
</dbReference>
<comment type="similarity">
    <text evidence="3">Belongs to the protein-tyrosine phosphatase family. Non-receptor class myotubularin subfamily.</text>
</comment>
<evidence type="ECO:0000313" key="13">
    <source>
        <dbReference type="Proteomes" id="UP000290572"/>
    </source>
</evidence>
<evidence type="ECO:0000313" key="12">
    <source>
        <dbReference type="EMBL" id="RXN18679.1"/>
    </source>
</evidence>
<reference evidence="12 13" key="1">
    <citation type="submission" date="2018-03" db="EMBL/GenBank/DDBJ databases">
        <title>Draft genome sequence of Rohu Carp (Labeo rohita).</title>
        <authorList>
            <person name="Das P."/>
            <person name="Kushwaha B."/>
            <person name="Joshi C.G."/>
            <person name="Kumar D."/>
            <person name="Nagpure N.S."/>
            <person name="Sahoo L."/>
            <person name="Das S.P."/>
            <person name="Bit A."/>
            <person name="Patnaik S."/>
            <person name="Meher P.K."/>
            <person name="Jayasankar P."/>
            <person name="Koringa P.G."/>
            <person name="Patel N.V."/>
            <person name="Hinsu A.T."/>
            <person name="Kumar R."/>
            <person name="Pandey M."/>
            <person name="Agarwal S."/>
            <person name="Srivastava S."/>
            <person name="Singh M."/>
            <person name="Iquebal M.A."/>
            <person name="Jaiswal S."/>
            <person name="Angadi U.B."/>
            <person name="Kumar N."/>
            <person name="Raza M."/>
            <person name="Shah T.M."/>
            <person name="Rai A."/>
            <person name="Jena J.K."/>
        </authorList>
    </citation>
    <scope>NUCLEOTIDE SEQUENCE [LARGE SCALE GENOMIC DNA]</scope>
    <source>
        <strain evidence="12">DASCIFA01</strain>
        <tissue evidence="12">Testis</tissue>
    </source>
</reference>
<feature type="binding site" evidence="6">
    <location>
        <begin position="939"/>
        <end position="945"/>
    </location>
    <ligand>
        <name>substrate</name>
    </ligand>
</feature>
<feature type="domain" description="Myotubularin phosphatase" evidence="11">
    <location>
        <begin position="727"/>
        <end position="1015"/>
    </location>
</feature>
<dbReference type="InterPro" id="IPR000719">
    <property type="entry name" value="Prot_kinase_dom"/>
</dbReference>